<organism evidence="10 11">
    <name type="scientific">Seohaeicola zhoushanensis</name>
    <dbReference type="NCBI Taxonomy" id="1569283"/>
    <lineage>
        <taxon>Bacteria</taxon>
        <taxon>Pseudomonadati</taxon>
        <taxon>Pseudomonadota</taxon>
        <taxon>Alphaproteobacteria</taxon>
        <taxon>Rhodobacterales</taxon>
        <taxon>Roseobacteraceae</taxon>
        <taxon>Seohaeicola</taxon>
    </lineage>
</organism>
<feature type="domain" description="Acyl-CoA dehydrogenase/oxidase C-terminal" evidence="7">
    <location>
        <begin position="223"/>
        <end position="371"/>
    </location>
</feature>
<dbReference type="InterPro" id="IPR009075">
    <property type="entry name" value="AcylCo_DH/oxidase_C"/>
</dbReference>
<dbReference type="InterPro" id="IPR013786">
    <property type="entry name" value="AcylCoA_DH/ox_N"/>
</dbReference>
<dbReference type="Proteomes" id="UP000626220">
    <property type="component" value="Unassembled WGS sequence"/>
</dbReference>
<dbReference type="PROSITE" id="PS00073">
    <property type="entry name" value="ACYL_COA_DH_2"/>
    <property type="match status" value="1"/>
</dbReference>
<dbReference type="Gene3D" id="1.10.540.10">
    <property type="entry name" value="Acyl-CoA dehydrogenase/oxidase, N-terminal domain"/>
    <property type="match status" value="1"/>
</dbReference>
<evidence type="ECO:0000256" key="3">
    <source>
        <dbReference type="ARBA" id="ARBA00022630"/>
    </source>
</evidence>
<accession>A0A8J3H3J8</accession>
<evidence type="ECO:0000259" key="7">
    <source>
        <dbReference type="Pfam" id="PF00441"/>
    </source>
</evidence>
<comment type="caution">
    <text evidence="10">The sequence shown here is derived from an EMBL/GenBank/DDBJ whole genome shotgun (WGS) entry which is preliminary data.</text>
</comment>
<dbReference type="Pfam" id="PF02771">
    <property type="entry name" value="Acyl-CoA_dh_N"/>
    <property type="match status" value="1"/>
</dbReference>
<dbReference type="Pfam" id="PF00441">
    <property type="entry name" value="Acyl-CoA_dh_1"/>
    <property type="match status" value="1"/>
</dbReference>
<keyword evidence="5 6" id="KW-0560">Oxidoreductase</keyword>
<dbReference type="Gene3D" id="2.40.110.10">
    <property type="entry name" value="Butyryl-CoA Dehydrogenase, subunit A, domain 2"/>
    <property type="match status" value="1"/>
</dbReference>
<feature type="domain" description="Acyl-CoA dehydrogenase/oxidase N-terminal" evidence="9">
    <location>
        <begin position="4"/>
        <end position="118"/>
    </location>
</feature>
<dbReference type="PANTHER" id="PTHR43884">
    <property type="entry name" value="ACYL-COA DEHYDROGENASE"/>
    <property type="match status" value="1"/>
</dbReference>
<evidence type="ECO:0000259" key="9">
    <source>
        <dbReference type="Pfam" id="PF02771"/>
    </source>
</evidence>
<dbReference type="PANTHER" id="PTHR43884:SF12">
    <property type="entry name" value="ISOVALERYL-COA DEHYDROGENASE, MITOCHONDRIAL-RELATED"/>
    <property type="match status" value="1"/>
</dbReference>
<dbReference type="Pfam" id="PF02770">
    <property type="entry name" value="Acyl-CoA_dh_M"/>
    <property type="match status" value="1"/>
</dbReference>
<dbReference type="InterPro" id="IPR046373">
    <property type="entry name" value="Acyl-CoA_Oxase/DH_mid-dom_sf"/>
</dbReference>
<protein>
    <submittedName>
        <fullName evidence="10">Acyl-CoA dehydrogenase</fullName>
    </submittedName>
</protein>
<gene>
    <name evidence="10" type="ORF">GCM10017056_48790</name>
</gene>
<feature type="domain" description="Acyl-CoA oxidase/dehydrogenase middle" evidence="8">
    <location>
        <begin position="122"/>
        <end position="211"/>
    </location>
</feature>
<dbReference type="SUPFAM" id="SSF56645">
    <property type="entry name" value="Acyl-CoA dehydrogenase NM domain-like"/>
    <property type="match status" value="1"/>
</dbReference>
<dbReference type="InterPro" id="IPR037069">
    <property type="entry name" value="AcylCoA_DH/ox_N_sf"/>
</dbReference>
<dbReference type="SUPFAM" id="SSF47203">
    <property type="entry name" value="Acyl-CoA dehydrogenase C-terminal domain-like"/>
    <property type="match status" value="1"/>
</dbReference>
<evidence type="ECO:0000256" key="6">
    <source>
        <dbReference type="RuleBase" id="RU362125"/>
    </source>
</evidence>
<evidence type="ECO:0000259" key="8">
    <source>
        <dbReference type="Pfam" id="PF02770"/>
    </source>
</evidence>
<dbReference type="InterPro" id="IPR009100">
    <property type="entry name" value="AcylCoA_DH/oxidase_NM_dom_sf"/>
</dbReference>
<evidence type="ECO:0000313" key="10">
    <source>
        <dbReference type="EMBL" id="GHF72030.1"/>
    </source>
</evidence>
<reference evidence="10" key="2">
    <citation type="submission" date="2020-09" db="EMBL/GenBank/DDBJ databases">
        <authorList>
            <person name="Sun Q."/>
            <person name="Kim S."/>
        </authorList>
    </citation>
    <scope>NUCLEOTIDE SEQUENCE</scope>
    <source>
        <strain evidence="10">KCTC 42650</strain>
    </source>
</reference>
<evidence type="ECO:0000313" key="11">
    <source>
        <dbReference type="Proteomes" id="UP000626220"/>
    </source>
</evidence>
<comment type="cofactor">
    <cofactor evidence="1 6">
        <name>FAD</name>
        <dbReference type="ChEBI" id="CHEBI:57692"/>
    </cofactor>
</comment>
<sequence>MFPTEEQTLACQSLRRFLDDRIEHAYLALDGAPMEKAVIQGFLKDLAGFGLTAAPHPEEVGGMGLDWLTHLMLFEEVGVSAMDIAIPILINVSGADLMIRLAPDPLRDRYVPPLLAGETSIAIGISEPAVGSDVAAVTTRARRDGGDWVISGEKTWISNGRFADFLLCTCATEEGLTHILVDREEHGFETRDIHKLALNGQSTAQIFLDEVRVPIENTIGVAGRGLQQTLVVFERARIHMAMWGVALARRALEESIRYATERSQHGRKIAGHQLIADKIATMATEVDAARLLAWRAAGLIDREIRCDTECAMAKWYGTEIAVNATRQAVQIHGGNGVTTDFIVERLAREAIIGPIPDGTTEIQKLLIARSLTGVSAIR</sequence>
<evidence type="ECO:0000256" key="2">
    <source>
        <dbReference type="ARBA" id="ARBA00009347"/>
    </source>
</evidence>
<dbReference type="RefSeq" id="WP_189682747.1">
    <property type="nucleotide sequence ID" value="NZ_BNCJ01000030.1"/>
</dbReference>
<evidence type="ECO:0000256" key="5">
    <source>
        <dbReference type="ARBA" id="ARBA00023002"/>
    </source>
</evidence>
<dbReference type="GO" id="GO:0003995">
    <property type="term" value="F:acyl-CoA dehydrogenase activity"/>
    <property type="evidence" value="ECO:0007669"/>
    <property type="project" value="InterPro"/>
</dbReference>
<dbReference type="EMBL" id="BNCJ01000030">
    <property type="protein sequence ID" value="GHF72030.1"/>
    <property type="molecule type" value="Genomic_DNA"/>
</dbReference>
<reference evidence="10" key="1">
    <citation type="journal article" date="2014" name="Int. J. Syst. Evol. Microbiol.">
        <title>Complete genome sequence of Corynebacterium casei LMG S-19264T (=DSM 44701T), isolated from a smear-ripened cheese.</title>
        <authorList>
            <consortium name="US DOE Joint Genome Institute (JGI-PGF)"/>
            <person name="Walter F."/>
            <person name="Albersmeier A."/>
            <person name="Kalinowski J."/>
            <person name="Ruckert C."/>
        </authorList>
    </citation>
    <scope>NUCLEOTIDE SEQUENCE</scope>
    <source>
        <strain evidence="10">KCTC 42650</strain>
    </source>
</reference>
<dbReference type="InterPro" id="IPR036250">
    <property type="entry name" value="AcylCo_DH-like_C"/>
</dbReference>
<dbReference type="FunFam" id="1.20.140.10:FF:000001">
    <property type="entry name" value="Acyl-CoA dehydrogenase"/>
    <property type="match status" value="1"/>
</dbReference>
<comment type="similarity">
    <text evidence="2 6">Belongs to the acyl-CoA dehydrogenase family.</text>
</comment>
<keyword evidence="4 6" id="KW-0274">FAD</keyword>
<dbReference type="AlphaFoldDB" id="A0A8J3H3J8"/>
<dbReference type="Gene3D" id="1.20.140.10">
    <property type="entry name" value="Butyryl-CoA Dehydrogenase, subunit A, domain 3"/>
    <property type="match status" value="1"/>
</dbReference>
<dbReference type="GO" id="GO:0050660">
    <property type="term" value="F:flavin adenine dinucleotide binding"/>
    <property type="evidence" value="ECO:0007669"/>
    <property type="project" value="InterPro"/>
</dbReference>
<name>A0A8J3H3J8_9RHOB</name>
<evidence type="ECO:0000256" key="1">
    <source>
        <dbReference type="ARBA" id="ARBA00001974"/>
    </source>
</evidence>
<dbReference type="InterPro" id="IPR006091">
    <property type="entry name" value="Acyl-CoA_Oxase/DH_mid-dom"/>
</dbReference>
<keyword evidence="11" id="KW-1185">Reference proteome</keyword>
<keyword evidence="3 6" id="KW-0285">Flavoprotein</keyword>
<dbReference type="InterPro" id="IPR006089">
    <property type="entry name" value="Acyl-CoA_DH_CS"/>
</dbReference>
<proteinExistence type="inferred from homology"/>
<evidence type="ECO:0000256" key="4">
    <source>
        <dbReference type="ARBA" id="ARBA00022827"/>
    </source>
</evidence>